<gene>
    <name evidence="15" type="ORF">QEH52_01975</name>
</gene>
<evidence type="ECO:0000256" key="5">
    <source>
        <dbReference type="ARBA" id="ARBA00022729"/>
    </source>
</evidence>
<dbReference type="NCBIfam" id="TIGR01786">
    <property type="entry name" value="TonB-hemlactrns"/>
    <property type="match status" value="1"/>
</dbReference>
<dbReference type="InterPro" id="IPR000531">
    <property type="entry name" value="Beta-barrel_TonB"/>
</dbReference>
<dbReference type="InterPro" id="IPR037066">
    <property type="entry name" value="Plug_dom_sf"/>
</dbReference>
<evidence type="ECO:0000256" key="7">
    <source>
        <dbReference type="ARBA" id="ARBA00023136"/>
    </source>
</evidence>
<dbReference type="InterPro" id="IPR012910">
    <property type="entry name" value="Plug_dom"/>
</dbReference>
<comment type="similarity">
    <text evidence="10 11">Belongs to the TonB-dependent receptor family.</text>
</comment>
<evidence type="ECO:0000256" key="11">
    <source>
        <dbReference type="RuleBase" id="RU003357"/>
    </source>
</evidence>
<sequence>MMHRTTFALLFGTLSLLAASEPTEPELPLQQLRETTLLATRSERELMKTPGSITSINYDSFAREGVNNAGDVARYQTGISIPFEFSGGDSLVPYRGSGFTNYRMRGVEGNRVLLMIDGIRQPAQIDGAGGNGRDYFDPGIFERVEILRGSGSSLYGSDAMGGVVSFETRSLEEELAASERPWLLNNRLGYQSANNEFSHVLNAGLREGPWYVTLSNALRSGEETENEKGEIAANPLDSWSNHLLGKISYHMDEAQQLTFTAEHFNREQDTDLDSLKSNGDGVSSLQTVLAETIADDSRTRYSIEYQDSNAHALWDQLSVKLYYQYSETNTETNTQTRFANILSRDRTDDIQFAQSALGLATQFTKEYQSFGMEHSFIYGIESSTENAQNSFTRTDRALGGSDPVERPAFDEADLRRYDLFFQNLTTKDRWLFQAGLRLGYYEILPANSDDFLNQTNAPEASSDYSKFSISPSASIQYELNDATALWARYAKGIRNPSAEDYVGFFNHSATGAYFSQIPNPNLEEETSDSFDLGIKYASESLELELTTYYTLYDGFISLETIGQEAGPPVTEIQQARNIGEVEIYGIDLRADYQLGAISDAFSGYSTGLNLSWADGHNKTTDDNVNTVDPFEAVLHFGYDSIDSETPWGLRLYGTYRAEKKDTTRDYAYYVPPASFVLDLTGYWSLSENISLNFGLRNLTDERYWIWSSSSSTDHESLTSEYSVQPGLNGFLSLNIKL</sequence>
<dbReference type="Gene3D" id="2.170.130.10">
    <property type="entry name" value="TonB-dependent receptor, plug domain"/>
    <property type="match status" value="1"/>
</dbReference>
<evidence type="ECO:0000259" key="14">
    <source>
        <dbReference type="Pfam" id="PF07715"/>
    </source>
</evidence>
<organism evidence="15 16">
    <name type="scientific">Thalassobacterium maritimum</name>
    <dbReference type="NCBI Taxonomy" id="3041265"/>
    <lineage>
        <taxon>Bacteria</taxon>
        <taxon>Pseudomonadati</taxon>
        <taxon>Verrucomicrobiota</taxon>
        <taxon>Opitutia</taxon>
        <taxon>Puniceicoccales</taxon>
        <taxon>Coraliomargaritaceae</taxon>
        <taxon>Thalassobacterium</taxon>
    </lineage>
</organism>
<evidence type="ECO:0000259" key="13">
    <source>
        <dbReference type="Pfam" id="PF00593"/>
    </source>
</evidence>
<keyword evidence="8 15" id="KW-0675">Receptor</keyword>
<evidence type="ECO:0000256" key="1">
    <source>
        <dbReference type="ARBA" id="ARBA00004571"/>
    </source>
</evidence>
<comment type="caution">
    <text evidence="15">The sequence shown here is derived from an EMBL/GenBank/DDBJ whole genome shotgun (WGS) entry which is preliminary data.</text>
</comment>
<keyword evidence="6 11" id="KW-0798">TonB box</keyword>
<protein>
    <submittedName>
        <fullName evidence="15">TonB-dependent hemoglobin/transferrin/lactoferrin family receptor</fullName>
    </submittedName>
</protein>
<evidence type="ECO:0000256" key="9">
    <source>
        <dbReference type="ARBA" id="ARBA00023237"/>
    </source>
</evidence>
<evidence type="ECO:0000256" key="10">
    <source>
        <dbReference type="PROSITE-ProRule" id="PRU01360"/>
    </source>
</evidence>
<evidence type="ECO:0000313" key="16">
    <source>
        <dbReference type="Proteomes" id="UP001225316"/>
    </source>
</evidence>
<feature type="domain" description="TonB-dependent receptor plug" evidence="14">
    <location>
        <begin position="46"/>
        <end position="163"/>
    </location>
</feature>
<dbReference type="CDD" id="cd01347">
    <property type="entry name" value="ligand_gated_channel"/>
    <property type="match status" value="1"/>
</dbReference>
<evidence type="ECO:0000256" key="2">
    <source>
        <dbReference type="ARBA" id="ARBA00022448"/>
    </source>
</evidence>
<proteinExistence type="inferred from homology"/>
<keyword evidence="7 10" id="KW-0472">Membrane</keyword>
<keyword evidence="3 10" id="KW-1134">Transmembrane beta strand</keyword>
<accession>A0ABU1AQ43</accession>
<evidence type="ECO:0000256" key="3">
    <source>
        <dbReference type="ARBA" id="ARBA00022452"/>
    </source>
</evidence>
<dbReference type="SUPFAM" id="SSF56935">
    <property type="entry name" value="Porins"/>
    <property type="match status" value="1"/>
</dbReference>
<dbReference type="Proteomes" id="UP001225316">
    <property type="component" value="Unassembled WGS sequence"/>
</dbReference>
<dbReference type="InterPro" id="IPR036942">
    <property type="entry name" value="Beta-barrel_TonB_sf"/>
</dbReference>
<evidence type="ECO:0000256" key="6">
    <source>
        <dbReference type="ARBA" id="ARBA00023077"/>
    </source>
</evidence>
<evidence type="ECO:0000256" key="8">
    <source>
        <dbReference type="ARBA" id="ARBA00023170"/>
    </source>
</evidence>
<feature type="signal peptide" evidence="12">
    <location>
        <begin position="1"/>
        <end position="18"/>
    </location>
</feature>
<keyword evidence="5 12" id="KW-0732">Signal</keyword>
<dbReference type="PANTHER" id="PTHR30069:SF29">
    <property type="entry name" value="HEMOGLOBIN AND HEMOGLOBIN-HAPTOGLOBIN-BINDING PROTEIN 1-RELATED"/>
    <property type="match status" value="1"/>
</dbReference>
<keyword evidence="2 10" id="KW-0813">Transport</keyword>
<dbReference type="RefSeq" id="WP_308948283.1">
    <property type="nucleotide sequence ID" value="NZ_JARXHW010000002.1"/>
</dbReference>
<dbReference type="PROSITE" id="PS52016">
    <property type="entry name" value="TONB_DEPENDENT_REC_3"/>
    <property type="match status" value="1"/>
</dbReference>
<keyword evidence="16" id="KW-1185">Reference proteome</keyword>
<dbReference type="InterPro" id="IPR039426">
    <property type="entry name" value="TonB-dep_rcpt-like"/>
</dbReference>
<evidence type="ECO:0000313" key="15">
    <source>
        <dbReference type="EMBL" id="MDQ8206260.1"/>
    </source>
</evidence>
<reference evidence="15 16" key="1">
    <citation type="submission" date="2023-04" db="EMBL/GenBank/DDBJ databases">
        <title>A novel bacteria isolated from coastal sediment.</title>
        <authorList>
            <person name="Liu X.-J."/>
            <person name="Du Z.-J."/>
        </authorList>
    </citation>
    <scope>NUCLEOTIDE SEQUENCE [LARGE SCALE GENOMIC DNA]</scope>
    <source>
        <strain evidence="15 16">SDUM461003</strain>
    </source>
</reference>
<comment type="subcellular location">
    <subcellularLocation>
        <location evidence="1 10">Cell outer membrane</location>
        <topology evidence="1 10">Multi-pass membrane protein</topology>
    </subcellularLocation>
</comment>
<keyword evidence="9 10" id="KW-0998">Cell outer membrane</keyword>
<dbReference type="Pfam" id="PF07715">
    <property type="entry name" value="Plug"/>
    <property type="match status" value="1"/>
</dbReference>
<dbReference type="PANTHER" id="PTHR30069">
    <property type="entry name" value="TONB-DEPENDENT OUTER MEMBRANE RECEPTOR"/>
    <property type="match status" value="1"/>
</dbReference>
<keyword evidence="4 10" id="KW-0812">Transmembrane</keyword>
<evidence type="ECO:0000256" key="4">
    <source>
        <dbReference type="ARBA" id="ARBA00022692"/>
    </source>
</evidence>
<evidence type="ECO:0000256" key="12">
    <source>
        <dbReference type="SAM" id="SignalP"/>
    </source>
</evidence>
<dbReference type="InterPro" id="IPR010949">
    <property type="entry name" value="TonB_Hb/transfer/lactofer_rcpt"/>
</dbReference>
<dbReference type="EMBL" id="JARXHW010000002">
    <property type="protein sequence ID" value="MDQ8206260.1"/>
    <property type="molecule type" value="Genomic_DNA"/>
</dbReference>
<feature type="chain" id="PRO_5046156948" evidence="12">
    <location>
        <begin position="19"/>
        <end position="737"/>
    </location>
</feature>
<name>A0ABU1AQ43_9BACT</name>
<dbReference type="Gene3D" id="2.40.170.20">
    <property type="entry name" value="TonB-dependent receptor, beta-barrel domain"/>
    <property type="match status" value="1"/>
</dbReference>
<feature type="domain" description="TonB-dependent receptor-like beta-barrel" evidence="13">
    <location>
        <begin position="258"/>
        <end position="698"/>
    </location>
</feature>
<dbReference type="Pfam" id="PF00593">
    <property type="entry name" value="TonB_dep_Rec_b-barrel"/>
    <property type="match status" value="1"/>
</dbReference>